<evidence type="ECO:0000313" key="1">
    <source>
        <dbReference type="EMBL" id="GAG95683.1"/>
    </source>
</evidence>
<dbReference type="AlphaFoldDB" id="X1CHD2"/>
<sequence>MKLVLVEWVDAFAHTAEWAPLSSIHNAKPVKCIACGILAEETEDAITVYLSHNEHNYAQALTIPRGCVKKMWKLKV</sequence>
<name>X1CHD2_9ZZZZ</name>
<gene>
    <name evidence="1" type="ORF">S01H4_48973</name>
</gene>
<organism evidence="1">
    <name type="scientific">marine sediment metagenome</name>
    <dbReference type="NCBI Taxonomy" id="412755"/>
    <lineage>
        <taxon>unclassified sequences</taxon>
        <taxon>metagenomes</taxon>
        <taxon>ecological metagenomes</taxon>
    </lineage>
</organism>
<reference evidence="1" key="1">
    <citation type="journal article" date="2014" name="Front. Microbiol.">
        <title>High frequency of phylogenetically diverse reductive dehalogenase-homologous genes in deep subseafloor sedimentary metagenomes.</title>
        <authorList>
            <person name="Kawai M."/>
            <person name="Futagami T."/>
            <person name="Toyoda A."/>
            <person name="Takaki Y."/>
            <person name="Nishi S."/>
            <person name="Hori S."/>
            <person name="Arai W."/>
            <person name="Tsubouchi T."/>
            <person name="Morono Y."/>
            <person name="Uchiyama I."/>
            <person name="Ito T."/>
            <person name="Fujiyama A."/>
            <person name="Inagaki F."/>
            <person name="Takami H."/>
        </authorList>
    </citation>
    <scope>NUCLEOTIDE SEQUENCE</scope>
    <source>
        <strain evidence="1">Expedition CK06-06</strain>
    </source>
</reference>
<comment type="caution">
    <text evidence="1">The sequence shown here is derived from an EMBL/GenBank/DDBJ whole genome shotgun (WGS) entry which is preliminary data.</text>
</comment>
<dbReference type="EMBL" id="BART01027653">
    <property type="protein sequence ID" value="GAG95683.1"/>
    <property type="molecule type" value="Genomic_DNA"/>
</dbReference>
<proteinExistence type="predicted"/>
<accession>X1CHD2</accession>
<protein>
    <submittedName>
        <fullName evidence="1">Uncharacterized protein</fullName>
    </submittedName>
</protein>